<comment type="caution">
    <text evidence="2">The sequence shown here is derived from an EMBL/GenBank/DDBJ whole genome shotgun (WGS) entry which is preliminary data.</text>
</comment>
<dbReference type="Proteomes" id="UP001208570">
    <property type="component" value="Unassembled WGS sequence"/>
</dbReference>
<reference evidence="2" key="1">
    <citation type="journal article" date="2023" name="Mol. Biol. Evol.">
        <title>Third-Generation Sequencing Reveals the Adaptive Role of the Epigenome in Three Deep-Sea Polychaetes.</title>
        <authorList>
            <person name="Perez M."/>
            <person name="Aroh O."/>
            <person name="Sun Y."/>
            <person name="Lan Y."/>
            <person name="Juniper S.K."/>
            <person name="Young C.R."/>
            <person name="Angers B."/>
            <person name="Qian P.Y."/>
        </authorList>
    </citation>
    <scope>NUCLEOTIDE SEQUENCE</scope>
    <source>
        <strain evidence="2">P08H-3</strain>
    </source>
</reference>
<proteinExistence type="predicted"/>
<protein>
    <submittedName>
        <fullName evidence="2">Uncharacterized protein</fullName>
    </submittedName>
</protein>
<accession>A0AAD9JG78</accession>
<keyword evidence="3" id="KW-1185">Reference proteome</keyword>
<sequence>MCNNQQRAKAYRLKVHYIKCSVVHQLPEPDRPIVRKRERSPSPPPAKCQAHSMPIVSAQQQMDTHIVKTSTNYKNKIDLEVAKLFYACNIPFNVAEHSQFKRS</sequence>
<dbReference type="EMBL" id="JAODUP010000330">
    <property type="protein sequence ID" value="KAK2152369.1"/>
    <property type="molecule type" value="Genomic_DNA"/>
</dbReference>
<name>A0AAD9JG78_9ANNE</name>
<evidence type="ECO:0000313" key="2">
    <source>
        <dbReference type="EMBL" id="KAK2152369.1"/>
    </source>
</evidence>
<evidence type="ECO:0000313" key="3">
    <source>
        <dbReference type="Proteomes" id="UP001208570"/>
    </source>
</evidence>
<evidence type="ECO:0000256" key="1">
    <source>
        <dbReference type="SAM" id="MobiDB-lite"/>
    </source>
</evidence>
<organism evidence="2 3">
    <name type="scientific">Paralvinella palmiformis</name>
    <dbReference type="NCBI Taxonomy" id="53620"/>
    <lineage>
        <taxon>Eukaryota</taxon>
        <taxon>Metazoa</taxon>
        <taxon>Spiralia</taxon>
        <taxon>Lophotrochozoa</taxon>
        <taxon>Annelida</taxon>
        <taxon>Polychaeta</taxon>
        <taxon>Sedentaria</taxon>
        <taxon>Canalipalpata</taxon>
        <taxon>Terebellida</taxon>
        <taxon>Terebelliformia</taxon>
        <taxon>Alvinellidae</taxon>
        <taxon>Paralvinella</taxon>
    </lineage>
</organism>
<feature type="region of interest" description="Disordered" evidence="1">
    <location>
        <begin position="29"/>
        <end position="50"/>
    </location>
</feature>
<gene>
    <name evidence="2" type="ORF">LSH36_330g03057</name>
</gene>
<dbReference type="AlphaFoldDB" id="A0AAD9JG78"/>